<keyword evidence="3" id="KW-1185">Reference proteome</keyword>
<reference evidence="2 3" key="1">
    <citation type="submission" date="2024-01" db="EMBL/GenBank/DDBJ databases">
        <title>Genome assemblies of Stephania.</title>
        <authorList>
            <person name="Yang L."/>
        </authorList>
    </citation>
    <scope>NUCLEOTIDE SEQUENCE [LARGE SCALE GENOMIC DNA]</scope>
    <source>
        <strain evidence="2">YNDBR</strain>
        <tissue evidence="2">Leaf</tissue>
    </source>
</reference>
<accession>A0AAP0DXE1</accession>
<protein>
    <submittedName>
        <fullName evidence="2">Uncharacterized protein</fullName>
    </submittedName>
</protein>
<dbReference type="AlphaFoldDB" id="A0AAP0DXE1"/>
<keyword evidence="1" id="KW-0472">Membrane</keyword>
<feature type="transmembrane region" description="Helical" evidence="1">
    <location>
        <begin position="12"/>
        <end position="35"/>
    </location>
</feature>
<proteinExistence type="predicted"/>
<sequence>MYMSFGVIGETYTSTLGVSLIDGLFTVLYIHACLFRSICMNLTALDIMNCCFGYHELLLWIL</sequence>
<evidence type="ECO:0000313" key="2">
    <source>
        <dbReference type="EMBL" id="KAK9081093.1"/>
    </source>
</evidence>
<name>A0AAP0DXE1_9MAGN</name>
<keyword evidence="1" id="KW-1133">Transmembrane helix</keyword>
<keyword evidence="1" id="KW-0812">Transmembrane</keyword>
<evidence type="ECO:0000256" key="1">
    <source>
        <dbReference type="SAM" id="Phobius"/>
    </source>
</evidence>
<gene>
    <name evidence="2" type="ORF">Syun_031265</name>
</gene>
<comment type="caution">
    <text evidence="2">The sequence shown here is derived from an EMBL/GenBank/DDBJ whole genome shotgun (WGS) entry which is preliminary data.</text>
</comment>
<dbReference type="Proteomes" id="UP001420932">
    <property type="component" value="Unassembled WGS sequence"/>
</dbReference>
<organism evidence="2 3">
    <name type="scientific">Stephania yunnanensis</name>
    <dbReference type="NCBI Taxonomy" id="152371"/>
    <lineage>
        <taxon>Eukaryota</taxon>
        <taxon>Viridiplantae</taxon>
        <taxon>Streptophyta</taxon>
        <taxon>Embryophyta</taxon>
        <taxon>Tracheophyta</taxon>
        <taxon>Spermatophyta</taxon>
        <taxon>Magnoliopsida</taxon>
        <taxon>Ranunculales</taxon>
        <taxon>Menispermaceae</taxon>
        <taxon>Menispermoideae</taxon>
        <taxon>Cissampelideae</taxon>
        <taxon>Stephania</taxon>
    </lineage>
</organism>
<evidence type="ECO:0000313" key="3">
    <source>
        <dbReference type="Proteomes" id="UP001420932"/>
    </source>
</evidence>
<dbReference type="EMBL" id="JBBNAF010000057">
    <property type="protein sequence ID" value="KAK9081093.1"/>
    <property type="molecule type" value="Genomic_DNA"/>
</dbReference>